<dbReference type="Gene3D" id="1.20.120.220">
    <property type="entry name" value="ATP synthase, F0 complex, subunit A"/>
    <property type="match status" value="1"/>
</dbReference>
<dbReference type="PANTHER" id="PTHR11410:SF0">
    <property type="entry name" value="ATP SYNTHASE SUBUNIT A"/>
    <property type="match status" value="1"/>
</dbReference>
<evidence type="ECO:0000313" key="13">
    <source>
        <dbReference type="EMBL" id="AJP00038.1"/>
    </source>
</evidence>
<keyword evidence="3" id="KW-0813">Transport</keyword>
<dbReference type="AlphaFoldDB" id="A0A1B0QWN9"/>
<dbReference type="GO" id="GO:0046933">
    <property type="term" value="F:proton-transporting ATP synthase activity, rotational mechanism"/>
    <property type="evidence" value="ECO:0007669"/>
    <property type="project" value="TreeGrafter"/>
</dbReference>
<evidence type="ECO:0000256" key="12">
    <source>
        <dbReference type="SAM" id="Phobius"/>
    </source>
</evidence>
<dbReference type="NCBIfam" id="TIGR01131">
    <property type="entry name" value="ATP_synt_6_or_A"/>
    <property type="match status" value="1"/>
</dbReference>
<comment type="subcellular location">
    <subcellularLocation>
        <location evidence="1">Membrane</location>
        <topology evidence="1">Multi-pass membrane protein</topology>
    </subcellularLocation>
    <subcellularLocation>
        <location evidence="11">Mitochondrion inner membrane</location>
        <topology evidence="11">Multi-pass membrane protein</topology>
    </subcellularLocation>
</comment>
<evidence type="ECO:0000256" key="3">
    <source>
        <dbReference type="ARBA" id="ARBA00022448"/>
    </source>
</evidence>
<feature type="transmembrane region" description="Helical" evidence="12">
    <location>
        <begin position="93"/>
        <end position="112"/>
    </location>
</feature>
<feature type="transmembrane region" description="Helical" evidence="12">
    <location>
        <begin position="189"/>
        <end position="212"/>
    </location>
</feature>
<dbReference type="InterPro" id="IPR035908">
    <property type="entry name" value="F0_ATP_A_sf"/>
</dbReference>
<evidence type="ECO:0000256" key="1">
    <source>
        <dbReference type="ARBA" id="ARBA00004141"/>
    </source>
</evidence>
<evidence type="ECO:0000256" key="7">
    <source>
        <dbReference type="ARBA" id="ARBA00022989"/>
    </source>
</evidence>
<feature type="transmembrane region" description="Helical" evidence="12">
    <location>
        <begin position="66"/>
        <end position="87"/>
    </location>
</feature>
<organism evidence="13">
    <name type="scientific">Bugula neritina</name>
    <name type="common">Brown bryozoan</name>
    <name type="synonym">Sertularia neritina</name>
    <dbReference type="NCBI Taxonomy" id="10212"/>
    <lineage>
        <taxon>Eukaryota</taxon>
        <taxon>Metazoa</taxon>
        <taxon>Spiralia</taxon>
        <taxon>Lophotrochozoa</taxon>
        <taxon>Bryozoa</taxon>
        <taxon>Gymnolaemata</taxon>
        <taxon>Cheilostomatida</taxon>
        <taxon>Flustrina</taxon>
        <taxon>Buguloidea</taxon>
        <taxon>Bugulidae</taxon>
        <taxon>Bugula</taxon>
    </lineage>
</organism>
<keyword evidence="13" id="KW-0496">Mitochondrion</keyword>
<dbReference type="SUPFAM" id="SSF81336">
    <property type="entry name" value="F1F0 ATP synthase subunit A"/>
    <property type="match status" value="1"/>
</dbReference>
<dbReference type="GO" id="GO:0045259">
    <property type="term" value="C:proton-transporting ATP synthase complex"/>
    <property type="evidence" value="ECO:0007669"/>
    <property type="project" value="UniProtKB-KW"/>
</dbReference>
<dbReference type="Pfam" id="PF00119">
    <property type="entry name" value="ATP-synt_A"/>
    <property type="match status" value="1"/>
</dbReference>
<dbReference type="PRINTS" id="PR00123">
    <property type="entry name" value="ATPASEA"/>
</dbReference>
<evidence type="ECO:0000256" key="10">
    <source>
        <dbReference type="ARBA" id="ARBA00023310"/>
    </source>
</evidence>
<evidence type="ECO:0000256" key="9">
    <source>
        <dbReference type="ARBA" id="ARBA00023136"/>
    </source>
</evidence>
<gene>
    <name evidence="13" type="primary">ATP6</name>
</gene>
<proteinExistence type="inferred from homology"/>
<dbReference type="PANTHER" id="PTHR11410">
    <property type="entry name" value="ATP SYNTHASE SUBUNIT A"/>
    <property type="match status" value="1"/>
</dbReference>
<dbReference type="EMBL" id="KM983335">
    <property type="protein sequence ID" value="AJP00038.1"/>
    <property type="molecule type" value="Genomic_DNA"/>
</dbReference>
<feature type="transmembrane region" description="Helical" evidence="12">
    <location>
        <begin position="133"/>
        <end position="152"/>
    </location>
</feature>
<dbReference type="GO" id="GO:0005743">
    <property type="term" value="C:mitochondrial inner membrane"/>
    <property type="evidence" value="ECO:0007669"/>
    <property type="project" value="UniProtKB-SubCell"/>
</dbReference>
<keyword evidence="4" id="KW-0138">CF(0)</keyword>
<keyword evidence="8" id="KW-0406">Ion transport</keyword>
<keyword evidence="6" id="KW-0375">Hydrogen ion transport</keyword>
<geneLocation type="mitochondrion" evidence="13"/>
<keyword evidence="9 12" id="KW-0472">Membrane</keyword>
<comment type="similarity">
    <text evidence="2">Belongs to the ATPase A chain family.</text>
</comment>
<keyword evidence="5 12" id="KW-0812">Transmembrane</keyword>
<feature type="transmembrane region" description="Helical" evidence="12">
    <location>
        <begin position="15"/>
        <end position="35"/>
    </location>
</feature>
<keyword evidence="10" id="KW-0066">ATP synthesis</keyword>
<reference evidence="13" key="1">
    <citation type="journal article" date="2016" name="Mar. Freshw. Res.">
        <title>Comparative mitogenomic analyses reveal cryptic diversity of the bryozoan Bugula neritina Linnaeus, 1758, in the Yellow Sea.</title>
        <authorList>
            <person name="Shen X."/>
            <person name="Tian M."/>
            <person name="Chu K.H."/>
            <person name="Wang J.F."/>
            <person name="Chen S."/>
            <person name="Liu H.L."/>
            <person name="Zhao X.H."/>
            <person name="Zhao F.Q."/>
        </authorList>
    </citation>
    <scope>NUCLEOTIDE SEQUENCE</scope>
</reference>
<evidence type="ECO:0000256" key="6">
    <source>
        <dbReference type="ARBA" id="ARBA00022781"/>
    </source>
</evidence>
<dbReference type="CDD" id="cd00310">
    <property type="entry name" value="ATP-synt_Fo_a_6"/>
    <property type="match status" value="1"/>
</dbReference>
<keyword evidence="7 12" id="KW-1133">Transmembrane helix</keyword>
<evidence type="ECO:0000256" key="11">
    <source>
        <dbReference type="RuleBase" id="RU004450"/>
    </source>
</evidence>
<protein>
    <recommendedName>
        <fullName evidence="11">ATP synthase subunit a</fullName>
    </recommendedName>
</protein>
<evidence type="ECO:0000256" key="5">
    <source>
        <dbReference type="ARBA" id="ARBA00022692"/>
    </source>
</evidence>
<evidence type="ECO:0000256" key="2">
    <source>
        <dbReference type="ARBA" id="ARBA00006810"/>
    </source>
</evidence>
<dbReference type="PROSITE" id="PS00449">
    <property type="entry name" value="ATPASE_A"/>
    <property type="match status" value="1"/>
</dbReference>
<dbReference type="InterPro" id="IPR000568">
    <property type="entry name" value="ATP_synth_F0_asu"/>
</dbReference>
<dbReference type="InterPro" id="IPR045083">
    <property type="entry name" value="ATP_synth_F0_asu_bact/mt"/>
</dbReference>
<name>A0A1B0QWN9_BUGNE</name>
<evidence type="ECO:0000256" key="4">
    <source>
        <dbReference type="ARBA" id="ARBA00022547"/>
    </source>
</evidence>
<accession>A0A1B0QWN9</accession>
<sequence length="229" mass="25548">MAMDIFSTFDDHNKVLIDAYMLIWMALITLCVLLMKKMWFTSSKLSFFNTMKSVISELVTRSNMKMMLGSSSLMTAIMTTVLTLNLFGLTPYTFSGTSHLVINFSLALILWLHILMKSMSFNLSQFLTHLQPLGAPAMISPFLCLIELVSLMVRPLTLAVRLTANLSTGHILMSLLGTGMVSSPLPVSILLMMLGSAYCMFEMGVCFVQAYIFSLLPTLYADEHPDKII</sequence>
<evidence type="ECO:0000256" key="8">
    <source>
        <dbReference type="ARBA" id="ARBA00023065"/>
    </source>
</evidence>
<dbReference type="InterPro" id="IPR023011">
    <property type="entry name" value="ATP_synth_F0_asu_AS"/>
</dbReference>